<dbReference type="HOGENOM" id="CLU_165326_2_1_7"/>
<dbReference type="HAMAP" id="MF_01503">
    <property type="entry name" value="RemA"/>
    <property type="match status" value="1"/>
</dbReference>
<dbReference type="STRING" id="1121448.DGI_3216"/>
<evidence type="ECO:0000313" key="4">
    <source>
        <dbReference type="Proteomes" id="UP000016587"/>
    </source>
</evidence>
<dbReference type="KEGG" id="dgg:DGI_3216"/>
<dbReference type="PANTHER" id="PTHR38449">
    <property type="entry name" value="REGULATORY PROTEIN TM_1690-RELATED"/>
    <property type="match status" value="1"/>
</dbReference>
<dbReference type="PANTHER" id="PTHR38449:SF1">
    <property type="entry name" value="REGULATORY PROTEIN SSL2874-RELATED"/>
    <property type="match status" value="1"/>
</dbReference>
<dbReference type="Proteomes" id="UP000016587">
    <property type="component" value="Chromosome"/>
</dbReference>
<dbReference type="Pfam" id="PF04025">
    <property type="entry name" value="RemA-like"/>
    <property type="match status" value="1"/>
</dbReference>
<feature type="compositionally biased region" description="Acidic residues" evidence="2">
    <location>
        <begin position="101"/>
        <end position="115"/>
    </location>
</feature>
<gene>
    <name evidence="3" type="ORF">DGI_3216</name>
</gene>
<protein>
    <recommendedName>
        <fullName evidence="1">Putative regulatory protein DGI_3216</fullName>
    </recommendedName>
</protein>
<reference evidence="3 4" key="1">
    <citation type="journal article" date="2013" name="J. Bacteriol.">
        <title>Roles of HynAB and Ech, the only two hydrogenases found in the model sulfate reducer Desulfovibrio gigas.</title>
        <authorList>
            <person name="Morais-Silva F.O."/>
            <person name="Santos C.I."/>
            <person name="Rodrigues R."/>
            <person name="Pereira I.A."/>
            <person name="Rodrigues-Pousada C."/>
        </authorList>
    </citation>
    <scope>NUCLEOTIDE SEQUENCE [LARGE SCALE GENOMIC DNA]</scope>
    <source>
        <strain evidence="4">ATCC 19364 / DSM 1382 / NCIMB 9332 / VKM B-1759</strain>
    </source>
</reference>
<feature type="region of interest" description="Disordered" evidence="2">
    <location>
        <begin position="91"/>
        <end position="115"/>
    </location>
</feature>
<dbReference type="EMBL" id="CP006585">
    <property type="protein sequence ID" value="AGW14920.1"/>
    <property type="molecule type" value="Genomic_DNA"/>
</dbReference>
<evidence type="ECO:0000256" key="1">
    <source>
        <dbReference type="HAMAP-Rule" id="MF_01503"/>
    </source>
</evidence>
<dbReference type="OrthoDB" id="5432174at2"/>
<reference evidence="4" key="2">
    <citation type="submission" date="2013-07" db="EMBL/GenBank/DDBJ databases">
        <authorList>
            <person name="Morais-Silva F.O."/>
            <person name="Rezende A.M."/>
            <person name="Pimentel C."/>
            <person name="Resende D.M."/>
            <person name="Santos C.I."/>
            <person name="Clemente C."/>
            <person name="de Oliveira L.M."/>
            <person name="da Silva S.M."/>
            <person name="Costa D.A."/>
            <person name="Varela-Raposo A."/>
            <person name="Horacio E.C.A."/>
            <person name="Matos M."/>
            <person name="Flores O."/>
            <person name="Ruiz J.C."/>
            <person name="Rodrigues-Pousada C."/>
        </authorList>
    </citation>
    <scope>NUCLEOTIDE SEQUENCE [LARGE SCALE GENOMIC DNA]</scope>
    <source>
        <strain evidence="4">ATCC 19364 / DSM 1382 / NCIMB 9332 / VKM B-1759</strain>
    </source>
</reference>
<accession>T2GE93</accession>
<dbReference type="InterPro" id="IPR007169">
    <property type="entry name" value="RemA-like"/>
</dbReference>
<dbReference type="eggNOG" id="COG2052">
    <property type="taxonomic scope" value="Bacteria"/>
</dbReference>
<comment type="similarity">
    <text evidence="1">Belongs to the RemA family.</text>
</comment>
<dbReference type="AlphaFoldDB" id="T2GE93"/>
<sequence length="115" mass="12658">MQRAKLLNVGFGNFVVSTRVVAIVSPSSSPMRRLREDARQEGRLIDATQGRKTRSIIITDSNHLILSAIQAETVGQRFMLMEDAQAAKRPEQAAAMAQALLEDDPEYADDEADDA</sequence>
<organism evidence="3 4">
    <name type="scientific">Megalodesulfovibrio gigas (strain ATCC 19364 / DSM 1382 / NCIMB 9332 / VKM B-1759)</name>
    <name type="common">Desulfovibrio gigas</name>
    <dbReference type="NCBI Taxonomy" id="1121448"/>
    <lineage>
        <taxon>Bacteria</taxon>
        <taxon>Pseudomonadati</taxon>
        <taxon>Thermodesulfobacteriota</taxon>
        <taxon>Desulfovibrionia</taxon>
        <taxon>Desulfovibrionales</taxon>
        <taxon>Desulfovibrionaceae</taxon>
        <taxon>Megalodesulfovibrio</taxon>
    </lineage>
</organism>
<evidence type="ECO:0000256" key="2">
    <source>
        <dbReference type="SAM" id="MobiDB-lite"/>
    </source>
</evidence>
<evidence type="ECO:0000313" key="3">
    <source>
        <dbReference type="EMBL" id="AGW14920.1"/>
    </source>
</evidence>
<dbReference type="NCBIfam" id="NF003315">
    <property type="entry name" value="PRK04323.1"/>
    <property type="match status" value="1"/>
</dbReference>
<keyword evidence="4" id="KW-1185">Reference proteome</keyword>
<proteinExistence type="inferred from homology"/>
<dbReference type="PATRIC" id="fig|1121448.10.peg.3172"/>
<name>T2GE93_MEGG1</name>